<evidence type="ECO:0000256" key="1">
    <source>
        <dbReference type="ARBA" id="ARBA00004651"/>
    </source>
</evidence>
<dbReference type="Gene3D" id="1.20.1110.10">
    <property type="entry name" value="Calcium-transporting ATPase, transmembrane domain"/>
    <property type="match status" value="1"/>
</dbReference>
<evidence type="ECO:0000313" key="12">
    <source>
        <dbReference type="EMBL" id="EAU55475.1"/>
    </source>
</evidence>
<dbReference type="Gene3D" id="3.40.50.1000">
    <property type="entry name" value="HAD superfamily/HAD-like"/>
    <property type="match status" value="1"/>
</dbReference>
<dbReference type="GO" id="GO:0005524">
    <property type="term" value="F:ATP binding"/>
    <property type="evidence" value="ECO:0007669"/>
    <property type="project" value="UniProtKB-KW"/>
</dbReference>
<dbReference type="SUPFAM" id="SSF81665">
    <property type="entry name" value="Calcium ATPase, transmembrane domain M"/>
    <property type="match status" value="1"/>
</dbReference>
<keyword evidence="4 10" id="KW-0812">Transmembrane</keyword>
<feature type="domain" description="Cation-transporting P-type ATPase N-terminal" evidence="11">
    <location>
        <begin position="5"/>
        <end position="82"/>
    </location>
</feature>
<evidence type="ECO:0000256" key="10">
    <source>
        <dbReference type="SAM" id="Phobius"/>
    </source>
</evidence>
<dbReference type="InterPro" id="IPR008250">
    <property type="entry name" value="ATPase_P-typ_transduc_dom_A_sf"/>
</dbReference>
<evidence type="ECO:0000256" key="2">
    <source>
        <dbReference type="ARBA" id="ARBA00005675"/>
    </source>
</evidence>
<dbReference type="GO" id="GO:0005391">
    <property type="term" value="F:P-type sodium:potassium-exchanging transporter activity"/>
    <property type="evidence" value="ECO:0007669"/>
    <property type="project" value="TreeGrafter"/>
</dbReference>
<dbReference type="Pfam" id="PF00122">
    <property type="entry name" value="E1-E2_ATPase"/>
    <property type="match status" value="1"/>
</dbReference>
<feature type="transmembrane region" description="Helical" evidence="10">
    <location>
        <begin position="709"/>
        <end position="730"/>
    </location>
</feature>
<dbReference type="GO" id="GO:0005886">
    <property type="term" value="C:plasma membrane"/>
    <property type="evidence" value="ECO:0007669"/>
    <property type="project" value="UniProtKB-SubCell"/>
</dbReference>
<dbReference type="Pfam" id="PF00689">
    <property type="entry name" value="Cation_ATPase_C"/>
    <property type="match status" value="1"/>
</dbReference>
<organism evidence="12 13">
    <name type="scientific">Mariprofundus ferrooxydans PV-1</name>
    <dbReference type="NCBI Taxonomy" id="314345"/>
    <lineage>
        <taxon>Bacteria</taxon>
        <taxon>Pseudomonadati</taxon>
        <taxon>Pseudomonadota</taxon>
        <taxon>Candidatius Mariprofundia</taxon>
        <taxon>Mariprofundales</taxon>
        <taxon>Mariprofundaceae</taxon>
        <taxon>Mariprofundus</taxon>
    </lineage>
</organism>
<evidence type="ECO:0000256" key="8">
    <source>
        <dbReference type="ARBA" id="ARBA00022989"/>
    </source>
</evidence>
<dbReference type="InterPro" id="IPR023298">
    <property type="entry name" value="ATPase_P-typ_TM_dom_sf"/>
</dbReference>
<feature type="transmembrane region" description="Helical" evidence="10">
    <location>
        <begin position="836"/>
        <end position="854"/>
    </location>
</feature>
<dbReference type="InterPro" id="IPR004014">
    <property type="entry name" value="ATPase_P-typ_cation-transptr_N"/>
</dbReference>
<keyword evidence="13" id="KW-1185">Reference proteome</keyword>
<dbReference type="GO" id="GO:1902600">
    <property type="term" value="P:proton transmembrane transport"/>
    <property type="evidence" value="ECO:0007669"/>
    <property type="project" value="TreeGrafter"/>
</dbReference>
<keyword evidence="7" id="KW-1278">Translocase</keyword>
<name>Q0F2S5_9PROT</name>
<dbReference type="InParanoid" id="Q0F2S5"/>
<keyword evidence="8 10" id="KW-1133">Transmembrane helix</keyword>
<reference evidence="12" key="1">
    <citation type="submission" date="2006-09" db="EMBL/GenBank/DDBJ databases">
        <authorList>
            <person name="Emerson D."/>
            <person name="Ferriera S."/>
            <person name="Johnson J."/>
            <person name="Kravitz S."/>
            <person name="Halpern A."/>
            <person name="Remington K."/>
            <person name="Beeson K."/>
            <person name="Tran B."/>
            <person name="Rogers Y.-H."/>
            <person name="Friedman R."/>
            <person name="Venter J.C."/>
        </authorList>
    </citation>
    <scope>NUCLEOTIDE SEQUENCE [LARGE SCALE GENOMIC DNA]</scope>
    <source>
        <strain evidence="12">PV-1</strain>
    </source>
</reference>
<evidence type="ECO:0000313" key="13">
    <source>
        <dbReference type="Proteomes" id="UP000005297"/>
    </source>
</evidence>
<evidence type="ECO:0000259" key="11">
    <source>
        <dbReference type="SMART" id="SM00831"/>
    </source>
</evidence>
<dbReference type="SFLD" id="SFLDS00003">
    <property type="entry name" value="Haloacid_Dehalogenase"/>
    <property type="match status" value="1"/>
</dbReference>
<dbReference type="GO" id="GO:0036376">
    <property type="term" value="P:sodium ion export across plasma membrane"/>
    <property type="evidence" value="ECO:0007669"/>
    <property type="project" value="TreeGrafter"/>
</dbReference>
<keyword evidence="5" id="KW-0547">Nucleotide-binding</keyword>
<dbReference type="EMBL" id="AATS01000002">
    <property type="protein sequence ID" value="EAU55475.1"/>
    <property type="molecule type" value="Genomic_DNA"/>
</dbReference>
<dbReference type="GO" id="GO:0016887">
    <property type="term" value="F:ATP hydrolysis activity"/>
    <property type="evidence" value="ECO:0007669"/>
    <property type="project" value="InterPro"/>
</dbReference>
<dbReference type="PANTHER" id="PTHR43294">
    <property type="entry name" value="SODIUM/POTASSIUM-TRANSPORTING ATPASE SUBUNIT ALPHA"/>
    <property type="match status" value="1"/>
</dbReference>
<feature type="transmembrane region" description="Helical" evidence="10">
    <location>
        <begin position="252"/>
        <end position="272"/>
    </location>
</feature>
<dbReference type="SFLD" id="SFLDF00027">
    <property type="entry name" value="p-type_atpase"/>
    <property type="match status" value="1"/>
</dbReference>
<dbReference type="NCBIfam" id="TIGR01494">
    <property type="entry name" value="ATPase_P-type"/>
    <property type="match status" value="2"/>
</dbReference>
<dbReference type="SMART" id="SM00831">
    <property type="entry name" value="Cation_ATPase_N"/>
    <property type="match status" value="1"/>
</dbReference>
<dbReference type="InterPro" id="IPR036412">
    <property type="entry name" value="HAD-like_sf"/>
</dbReference>
<dbReference type="FunFam" id="3.40.50.1000:FF:000083">
    <property type="entry name" value="Sodium/potassium-transporting ATPase subunit alpha"/>
    <property type="match status" value="1"/>
</dbReference>
<evidence type="ECO:0000256" key="7">
    <source>
        <dbReference type="ARBA" id="ARBA00022967"/>
    </source>
</evidence>
<dbReference type="GO" id="GO:1990573">
    <property type="term" value="P:potassium ion import across plasma membrane"/>
    <property type="evidence" value="ECO:0007669"/>
    <property type="project" value="TreeGrafter"/>
</dbReference>
<dbReference type="PROSITE" id="PS00154">
    <property type="entry name" value="ATPASE_E1_E2"/>
    <property type="match status" value="1"/>
</dbReference>
<dbReference type="PRINTS" id="PR00120">
    <property type="entry name" value="HATPASE"/>
</dbReference>
<dbReference type="InterPro" id="IPR001757">
    <property type="entry name" value="P_typ_ATPase"/>
</dbReference>
<accession>Q0F2S5</accession>
<dbReference type="InterPro" id="IPR023299">
    <property type="entry name" value="ATPase_P-typ_cyto_dom_N"/>
</dbReference>
<dbReference type="PRINTS" id="PR00119">
    <property type="entry name" value="CATATPASE"/>
</dbReference>
<keyword evidence="9 10" id="KW-0472">Membrane</keyword>
<dbReference type="InterPro" id="IPR018303">
    <property type="entry name" value="ATPase_P-typ_P_site"/>
</dbReference>
<dbReference type="InterPro" id="IPR023214">
    <property type="entry name" value="HAD_sf"/>
</dbReference>
<dbReference type="SUPFAM" id="SSF81660">
    <property type="entry name" value="Metal cation-transporting ATPase, ATP-binding domain N"/>
    <property type="match status" value="1"/>
</dbReference>
<dbReference type="InterPro" id="IPR006068">
    <property type="entry name" value="ATPase_P-typ_cation-transptr_C"/>
</dbReference>
<dbReference type="InterPro" id="IPR044492">
    <property type="entry name" value="P_typ_ATPase_HD_dom"/>
</dbReference>
<evidence type="ECO:0000256" key="3">
    <source>
        <dbReference type="ARBA" id="ARBA00022475"/>
    </source>
</evidence>
<dbReference type="InterPro" id="IPR050510">
    <property type="entry name" value="Cation_transp_ATPase_P-type"/>
</dbReference>
<dbReference type="PANTHER" id="PTHR43294:SF21">
    <property type="entry name" value="CATION TRANSPORTING ATPASE"/>
    <property type="match status" value="1"/>
</dbReference>
<sequence>MIDSDVHSSVLGSSRHTLLQSLDATEQGISSADARIRQQRYGKNTIVFHRSRSQLLMLLKEFTALFPLLLLGAAILSFFAHYLSPGEGYELIGEALVFVVVLNAQVSFYQNRKVEKLMVSFLDYIPKKVALLRDGEKTILDAGEVVPGDILFLQEGDKIPADGVILEMNQLLVDESILTGESEPLMKSALDMVVDETSLASSGATVIKGNARMLVVRTGRATSIGSISKLSQQIEHDLTPMQQEVQDFVRKISWLALGIGGSFFLIGFFIGNPFWTNLVFAIGIIVANVPEGLLPTVTLALTQSSLRMGQRNAVVKNILSVETLGSTTVICTDKTGTLTCNRLHVETMYLDFSEVDADDRQGFSNNRASRTFLEIMALCNGVISVGGDDRGDEAVTFKGDPTEIAMATFVDDQVGFDALRSHFVEKHNLPFDPDNQYMSSTHATEGGTLFMTVKGASDVILSRCSQVHSEGLVRGLSEDERTHLIRQANDYAAQGLRVLALAYRVVEQADDAVEDMVFIGLVAMVDPPRREVPAAVAACKSAGIRIIVISGDKAETVSYIARKLGITRNPRIIEGEELADMSEEMLTAALKNEEVLFARIKPEQKLNIVDALKDMGEVVAVTGDGVNDAPALKRADIGISMGLHGTDVAKEASDIILLDDNFATIISAIEEGRAVYDNIKKFITYILTSNIPEVLPFIAYVLLPIPLPITVIQILAIDLITDMIPAIGLGNEPAEADIMQRPPRRRSDRLVSLRTFVRSYAIVGPAEAVLAFGAFFIVLFAGGWSWGNPLAGNAPLYLQASGAFLATIIFCQIGNVMACRTNRQSALPYLVRLNRWIMLGVVVEIGFIFLILYLPVLNAVFSASPFSLAAWVIVGGSPLVIFFIEEWRKKLVRSGVNWLAV</sequence>
<protein>
    <submittedName>
        <fullName evidence="12">Sodium/potassium-transporting ATPase, alpha subunit</fullName>
    </submittedName>
</protein>
<dbReference type="InterPro" id="IPR059000">
    <property type="entry name" value="ATPase_P-type_domA"/>
</dbReference>
<feature type="transmembrane region" description="Helical" evidence="10">
    <location>
        <begin position="751"/>
        <end position="784"/>
    </location>
</feature>
<dbReference type="Gene3D" id="2.70.150.10">
    <property type="entry name" value="Calcium-transporting ATPase, cytoplasmic transduction domain A"/>
    <property type="match status" value="1"/>
</dbReference>
<feature type="transmembrane region" description="Helical" evidence="10">
    <location>
        <begin position="89"/>
        <end position="109"/>
    </location>
</feature>
<dbReference type="Gene3D" id="3.40.1110.10">
    <property type="entry name" value="Calcium-transporting ATPase, cytoplasmic domain N"/>
    <property type="match status" value="1"/>
</dbReference>
<dbReference type="Pfam" id="PF13246">
    <property type="entry name" value="Cation_ATPase"/>
    <property type="match status" value="1"/>
</dbReference>
<proteinExistence type="inferred from homology"/>
<evidence type="ECO:0000256" key="6">
    <source>
        <dbReference type="ARBA" id="ARBA00022840"/>
    </source>
</evidence>
<gene>
    <name evidence="12" type="ORF">SPV1_00967</name>
</gene>
<dbReference type="SUPFAM" id="SSF56784">
    <property type="entry name" value="HAD-like"/>
    <property type="match status" value="1"/>
</dbReference>
<dbReference type="STRING" id="314344.AL013_12990"/>
<dbReference type="Pfam" id="PF00690">
    <property type="entry name" value="Cation_ATPase_N"/>
    <property type="match status" value="1"/>
</dbReference>
<dbReference type="eggNOG" id="COG0474">
    <property type="taxonomic scope" value="Bacteria"/>
</dbReference>
<comment type="subcellular location">
    <subcellularLocation>
        <location evidence="1">Cell membrane</location>
        <topology evidence="1">Multi-pass membrane protein</topology>
    </subcellularLocation>
</comment>
<dbReference type="SUPFAM" id="SSF81653">
    <property type="entry name" value="Calcium ATPase, transduction domain A"/>
    <property type="match status" value="1"/>
</dbReference>
<feature type="transmembrane region" description="Helical" evidence="10">
    <location>
        <begin position="62"/>
        <end position="83"/>
    </location>
</feature>
<dbReference type="OrthoDB" id="9807843at2"/>
<dbReference type="HOGENOM" id="CLU_002360_3_3_0"/>
<dbReference type="RefSeq" id="WP_009850494.1">
    <property type="nucleotide sequence ID" value="NZ_DS022295.1"/>
</dbReference>
<feature type="transmembrane region" description="Helical" evidence="10">
    <location>
        <begin position="796"/>
        <end position="816"/>
    </location>
</feature>
<comment type="caution">
    <text evidence="12">The sequence shown here is derived from an EMBL/GenBank/DDBJ whole genome shotgun (WGS) entry which is preliminary data.</text>
</comment>
<evidence type="ECO:0000256" key="4">
    <source>
        <dbReference type="ARBA" id="ARBA00022692"/>
    </source>
</evidence>
<keyword evidence="3" id="KW-1003">Cell membrane</keyword>
<dbReference type="Proteomes" id="UP000005297">
    <property type="component" value="Unassembled WGS sequence"/>
</dbReference>
<feature type="transmembrane region" description="Helical" evidence="10">
    <location>
        <begin position="866"/>
        <end position="884"/>
    </location>
</feature>
<evidence type="ECO:0000256" key="9">
    <source>
        <dbReference type="ARBA" id="ARBA00023136"/>
    </source>
</evidence>
<dbReference type="GO" id="GO:0030007">
    <property type="term" value="P:intracellular potassium ion homeostasis"/>
    <property type="evidence" value="ECO:0007669"/>
    <property type="project" value="TreeGrafter"/>
</dbReference>
<dbReference type="GO" id="GO:0006883">
    <property type="term" value="P:intracellular sodium ion homeostasis"/>
    <property type="evidence" value="ECO:0007669"/>
    <property type="project" value="TreeGrafter"/>
</dbReference>
<dbReference type="AlphaFoldDB" id="Q0F2S5"/>
<keyword evidence="6" id="KW-0067">ATP-binding</keyword>
<comment type="similarity">
    <text evidence="2">Belongs to the cation transport ATPase (P-type) (TC 3.A.3) family. Type IIA subfamily.</text>
</comment>
<evidence type="ECO:0000256" key="5">
    <source>
        <dbReference type="ARBA" id="ARBA00022741"/>
    </source>
</evidence>
<feature type="transmembrane region" description="Helical" evidence="10">
    <location>
        <begin position="278"/>
        <end position="301"/>
    </location>
</feature>
<dbReference type="SFLD" id="SFLDG00002">
    <property type="entry name" value="C1.7:_P-type_atpase_like"/>
    <property type="match status" value="1"/>
</dbReference>
<feature type="transmembrane region" description="Helical" evidence="10">
    <location>
        <begin position="682"/>
        <end position="703"/>
    </location>
</feature>